<comment type="similarity">
    <text evidence="1">Belongs to the peptidase A1 family.</text>
</comment>
<evidence type="ECO:0000313" key="4">
    <source>
        <dbReference type="Proteomes" id="UP000267096"/>
    </source>
</evidence>
<dbReference type="InterPro" id="IPR001461">
    <property type="entry name" value="Aspartic_peptidase_A1"/>
</dbReference>
<protein>
    <submittedName>
        <fullName evidence="5">Peptidase A1 domain-containing protein</fullName>
    </submittedName>
</protein>
<dbReference type="EMBL" id="UYRR01009282">
    <property type="protein sequence ID" value="VDK24810.1"/>
    <property type="molecule type" value="Genomic_DNA"/>
</dbReference>
<dbReference type="GO" id="GO:0004190">
    <property type="term" value="F:aspartic-type endopeptidase activity"/>
    <property type="evidence" value="ECO:0007669"/>
    <property type="project" value="InterPro"/>
</dbReference>
<gene>
    <name evidence="3" type="ORF">ASIM_LOCUS4979</name>
</gene>
<organism evidence="5">
    <name type="scientific">Anisakis simplex</name>
    <name type="common">Herring worm</name>
    <dbReference type="NCBI Taxonomy" id="6269"/>
    <lineage>
        <taxon>Eukaryota</taxon>
        <taxon>Metazoa</taxon>
        <taxon>Ecdysozoa</taxon>
        <taxon>Nematoda</taxon>
        <taxon>Chromadorea</taxon>
        <taxon>Rhabditida</taxon>
        <taxon>Spirurina</taxon>
        <taxon>Ascaridomorpha</taxon>
        <taxon>Ascaridoidea</taxon>
        <taxon>Anisakidae</taxon>
        <taxon>Anisakis</taxon>
        <taxon>Anisakis simplex complex</taxon>
    </lineage>
</organism>
<dbReference type="InterPro" id="IPR021109">
    <property type="entry name" value="Peptidase_aspartic_dom_sf"/>
</dbReference>
<dbReference type="Pfam" id="PF00026">
    <property type="entry name" value="Asp"/>
    <property type="match status" value="1"/>
</dbReference>
<dbReference type="Proteomes" id="UP000267096">
    <property type="component" value="Unassembled WGS sequence"/>
</dbReference>
<dbReference type="Gene3D" id="2.60.40.1960">
    <property type="match status" value="1"/>
</dbReference>
<reference evidence="5" key="1">
    <citation type="submission" date="2017-02" db="UniProtKB">
        <authorList>
            <consortium name="WormBaseParasite"/>
        </authorList>
    </citation>
    <scope>IDENTIFICATION</scope>
</reference>
<reference evidence="3 4" key="2">
    <citation type="submission" date="2018-11" db="EMBL/GenBank/DDBJ databases">
        <authorList>
            <consortium name="Pathogen Informatics"/>
        </authorList>
    </citation>
    <scope>NUCLEOTIDE SEQUENCE [LARGE SCALE GENOMIC DNA]</scope>
</reference>
<dbReference type="AlphaFoldDB" id="A0A0M3JC45"/>
<dbReference type="PROSITE" id="PS51767">
    <property type="entry name" value="PEPTIDASE_A1"/>
    <property type="match status" value="1"/>
</dbReference>
<accession>A0A0M3JC45</accession>
<dbReference type="GO" id="GO:0005764">
    <property type="term" value="C:lysosome"/>
    <property type="evidence" value="ECO:0007669"/>
    <property type="project" value="TreeGrafter"/>
</dbReference>
<dbReference type="SUPFAM" id="SSF50630">
    <property type="entry name" value="Acid proteases"/>
    <property type="match status" value="1"/>
</dbReference>
<feature type="domain" description="Peptidase A1" evidence="2">
    <location>
        <begin position="1"/>
        <end position="113"/>
    </location>
</feature>
<dbReference type="CDD" id="cd05471">
    <property type="entry name" value="pepsin_like"/>
    <property type="match status" value="1"/>
</dbReference>
<dbReference type="GO" id="GO:0006508">
    <property type="term" value="P:proteolysis"/>
    <property type="evidence" value="ECO:0007669"/>
    <property type="project" value="InterPro"/>
</dbReference>
<dbReference type="PANTHER" id="PTHR47966">
    <property type="entry name" value="BETA-SITE APP-CLEAVING ENZYME, ISOFORM A-RELATED"/>
    <property type="match status" value="1"/>
</dbReference>
<evidence type="ECO:0000256" key="1">
    <source>
        <dbReference type="ARBA" id="ARBA00007447"/>
    </source>
</evidence>
<keyword evidence="4" id="KW-1185">Reference proteome</keyword>
<dbReference type="WBParaSite" id="ASIM_0000517501-mRNA-1">
    <property type="protein sequence ID" value="ASIM_0000517501-mRNA-1"/>
    <property type="gene ID" value="ASIM_0000517501"/>
</dbReference>
<name>A0A0M3JC45_ANISI</name>
<evidence type="ECO:0000313" key="3">
    <source>
        <dbReference type="EMBL" id="VDK24810.1"/>
    </source>
</evidence>
<dbReference type="Gene3D" id="2.40.70.10">
    <property type="entry name" value="Acid Proteases"/>
    <property type="match status" value="1"/>
</dbReference>
<proteinExistence type="inferred from homology"/>
<evidence type="ECO:0000313" key="5">
    <source>
        <dbReference type="WBParaSite" id="ASIM_0000517501-mRNA-1"/>
    </source>
</evidence>
<dbReference type="InterPro" id="IPR033121">
    <property type="entry name" value="PEPTIDASE_A1"/>
</dbReference>
<dbReference type="InterPro" id="IPR034164">
    <property type="entry name" value="Pepsin-like_dom"/>
</dbReference>
<dbReference type="PANTHER" id="PTHR47966:SF45">
    <property type="entry name" value="PEPTIDASE A1 DOMAIN-CONTAINING PROTEIN"/>
    <property type="match status" value="1"/>
</dbReference>
<sequence length="113" mass="12603">MFTYGGLDNVHCESDIVYQPLSAALWWEFTMKSMSLGSYRSNASSYQVISDTGTSFIGGPSNVIKSIASQLGANVRLMQYLFCYNIAGCQKPVLLSGRGKIMNRLLSWIKRNF</sequence>
<evidence type="ECO:0000259" key="2">
    <source>
        <dbReference type="PROSITE" id="PS51767"/>
    </source>
</evidence>
<dbReference type="OrthoDB" id="5870221at2759"/>